<reference evidence="9 10" key="1">
    <citation type="submission" date="2023-10" db="EMBL/GenBank/DDBJ databases">
        <title>Chromosome-scale genome assembly provides insights into flower coloration mechanisms of Canna indica.</title>
        <authorList>
            <person name="Li C."/>
        </authorList>
    </citation>
    <scope>NUCLEOTIDE SEQUENCE [LARGE SCALE GENOMIC DNA]</scope>
    <source>
        <tissue evidence="9">Flower</tissue>
    </source>
</reference>
<dbReference type="InterPro" id="IPR045843">
    <property type="entry name" value="IND-like"/>
</dbReference>
<evidence type="ECO:0000256" key="2">
    <source>
        <dbReference type="ARBA" id="ARBA00005510"/>
    </source>
</evidence>
<comment type="similarity">
    <text evidence="2">Belongs to the bHLH protein family.</text>
</comment>
<evidence type="ECO:0000256" key="3">
    <source>
        <dbReference type="ARBA" id="ARBA00023015"/>
    </source>
</evidence>
<evidence type="ECO:0000256" key="4">
    <source>
        <dbReference type="ARBA" id="ARBA00023125"/>
    </source>
</evidence>
<dbReference type="GO" id="GO:0003677">
    <property type="term" value="F:DNA binding"/>
    <property type="evidence" value="ECO:0007669"/>
    <property type="project" value="UniProtKB-KW"/>
</dbReference>
<dbReference type="GO" id="GO:0003700">
    <property type="term" value="F:DNA-binding transcription factor activity"/>
    <property type="evidence" value="ECO:0007669"/>
    <property type="project" value="InterPro"/>
</dbReference>
<evidence type="ECO:0000256" key="1">
    <source>
        <dbReference type="ARBA" id="ARBA00004123"/>
    </source>
</evidence>
<dbReference type="InterPro" id="IPR036638">
    <property type="entry name" value="HLH_DNA-bd_sf"/>
</dbReference>
<evidence type="ECO:0000256" key="5">
    <source>
        <dbReference type="ARBA" id="ARBA00023163"/>
    </source>
</evidence>
<gene>
    <name evidence="9" type="ORF">Cni_G21267</name>
</gene>
<dbReference type="Pfam" id="PF00010">
    <property type="entry name" value="HLH"/>
    <property type="match status" value="1"/>
</dbReference>
<name>A0AAQ3KQJ3_9LILI</name>
<dbReference type="Gene3D" id="4.10.280.10">
    <property type="entry name" value="Helix-loop-helix DNA-binding domain"/>
    <property type="match status" value="1"/>
</dbReference>
<dbReference type="SUPFAM" id="SSF47459">
    <property type="entry name" value="HLH, helix-loop-helix DNA-binding domain"/>
    <property type="match status" value="1"/>
</dbReference>
<dbReference type="SMART" id="SM00353">
    <property type="entry name" value="HLH"/>
    <property type="match status" value="1"/>
</dbReference>
<dbReference type="AlphaFoldDB" id="A0AAQ3KQJ3"/>
<evidence type="ECO:0000256" key="7">
    <source>
        <dbReference type="SAM" id="MobiDB-lite"/>
    </source>
</evidence>
<organism evidence="9 10">
    <name type="scientific">Canna indica</name>
    <name type="common">Indian-shot</name>
    <dbReference type="NCBI Taxonomy" id="4628"/>
    <lineage>
        <taxon>Eukaryota</taxon>
        <taxon>Viridiplantae</taxon>
        <taxon>Streptophyta</taxon>
        <taxon>Embryophyta</taxon>
        <taxon>Tracheophyta</taxon>
        <taxon>Spermatophyta</taxon>
        <taxon>Magnoliopsida</taxon>
        <taxon>Liliopsida</taxon>
        <taxon>Zingiberales</taxon>
        <taxon>Cannaceae</taxon>
        <taxon>Canna</taxon>
    </lineage>
</organism>
<dbReference type="PROSITE" id="PS50888">
    <property type="entry name" value="BHLH"/>
    <property type="match status" value="1"/>
</dbReference>
<dbReference type="CDD" id="cd11454">
    <property type="entry name" value="bHLH_AtIND_like"/>
    <property type="match status" value="1"/>
</dbReference>
<evidence type="ECO:0000259" key="8">
    <source>
        <dbReference type="PROSITE" id="PS50888"/>
    </source>
</evidence>
<dbReference type="PANTHER" id="PTHR45914:SF59">
    <property type="entry name" value="TRANSCRIPTION FACTOR BHLH83-LIKE"/>
    <property type="match status" value="1"/>
</dbReference>
<keyword evidence="4" id="KW-0238">DNA-binding</keyword>
<dbReference type="EMBL" id="CP136895">
    <property type="protein sequence ID" value="WOL12500.1"/>
    <property type="molecule type" value="Genomic_DNA"/>
</dbReference>
<dbReference type="GO" id="GO:0048766">
    <property type="term" value="P:root hair initiation"/>
    <property type="evidence" value="ECO:0007669"/>
    <property type="project" value="UniProtKB-ARBA"/>
</dbReference>
<accession>A0AAQ3KQJ3</accession>
<dbReference type="GO" id="GO:0046983">
    <property type="term" value="F:protein dimerization activity"/>
    <property type="evidence" value="ECO:0007669"/>
    <property type="project" value="InterPro"/>
</dbReference>
<dbReference type="FunFam" id="4.10.280.10:FF:000046">
    <property type="entry name" value="Transcription factor bHLH83"/>
    <property type="match status" value="1"/>
</dbReference>
<feature type="domain" description="BHLH" evidence="8">
    <location>
        <begin position="192"/>
        <end position="241"/>
    </location>
</feature>
<keyword evidence="6" id="KW-0539">Nucleus</keyword>
<evidence type="ECO:0000313" key="9">
    <source>
        <dbReference type="EMBL" id="WOL12500.1"/>
    </source>
</evidence>
<evidence type="ECO:0000256" key="6">
    <source>
        <dbReference type="ARBA" id="ARBA00023242"/>
    </source>
</evidence>
<proteinExistence type="inferred from homology"/>
<sequence>MALANGGILDAWSPRAFLGGGPSSSQRLDHLPPDEPFIGFEGESLESLGIRFSTSFAFGGMRSSSQEALSVHMVGGGDSWCHSSSSLLNFARGNSTGQCSSYLSSDREEDFDAMAQSYQLKPTAAESWLIEDQSCSEIVSAYSSSGSPEKHKRQQSSAENLGIRKRPCMDGNMPSPKKTCGASRTLKDKQSPCKDPQSIAAKNRRERISERLRILQDIVPNGTKVDLVTMLEKAINYVKFLQVQVKVLATDEFWPAQGGKDLILPK</sequence>
<keyword evidence="3" id="KW-0805">Transcription regulation</keyword>
<feature type="region of interest" description="Disordered" evidence="7">
    <location>
        <begin position="141"/>
        <end position="200"/>
    </location>
</feature>
<evidence type="ECO:0000313" key="10">
    <source>
        <dbReference type="Proteomes" id="UP001327560"/>
    </source>
</evidence>
<protein>
    <recommendedName>
        <fullName evidence="8">BHLH domain-containing protein</fullName>
    </recommendedName>
</protein>
<keyword evidence="5" id="KW-0804">Transcription</keyword>
<dbReference type="GO" id="GO:0005634">
    <property type="term" value="C:nucleus"/>
    <property type="evidence" value="ECO:0007669"/>
    <property type="project" value="UniProtKB-SubCell"/>
</dbReference>
<dbReference type="InterPro" id="IPR011598">
    <property type="entry name" value="bHLH_dom"/>
</dbReference>
<keyword evidence="10" id="KW-1185">Reference proteome</keyword>
<dbReference type="PANTHER" id="PTHR45914">
    <property type="entry name" value="TRANSCRIPTION FACTOR HEC3-RELATED"/>
    <property type="match status" value="1"/>
</dbReference>
<comment type="subcellular location">
    <subcellularLocation>
        <location evidence="1">Nucleus</location>
    </subcellularLocation>
</comment>
<dbReference type="Proteomes" id="UP001327560">
    <property type="component" value="Chromosome 6"/>
</dbReference>